<dbReference type="AlphaFoldDB" id="A0A2I0TRM5"/>
<protein>
    <submittedName>
        <fullName evidence="1">Uncharacterized protein</fullName>
    </submittedName>
</protein>
<evidence type="ECO:0000313" key="2">
    <source>
        <dbReference type="Proteomes" id="UP000233556"/>
    </source>
</evidence>
<name>A0A2I0TRM5_LIMLA</name>
<dbReference type="Proteomes" id="UP000233556">
    <property type="component" value="Unassembled WGS sequence"/>
</dbReference>
<proteinExistence type="predicted"/>
<organism evidence="1 2">
    <name type="scientific">Limosa lapponica baueri</name>
    <dbReference type="NCBI Taxonomy" id="1758121"/>
    <lineage>
        <taxon>Eukaryota</taxon>
        <taxon>Metazoa</taxon>
        <taxon>Chordata</taxon>
        <taxon>Craniata</taxon>
        <taxon>Vertebrata</taxon>
        <taxon>Euteleostomi</taxon>
        <taxon>Archelosauria</taxon>
        <taxon>Archosauria</taxon>
        <taxon>Dinosauria</taxon>
        <taxon>Saurischia</taxon>
        <taxon>Theropoda</taxon>
        <taxon>Coelurosauria</taxon>
        <taxon>Aves</taxon>
        <taxon>Neognathae</taxon>
        <taxon>Neoaves</taxon>
        <taxon>Charadriiformes</taxon>
        <taxon>Scolopacidae</taxon>
        <taxon>Limosa</taxon>
    </lineage>
</organism>
<dbReference type="EMBL" id="KZ507625">
    <property type="protein sequence ID" value="PKU36452.1"/>
    <property type="molecule type" value="Genomic_DNA"/>
</dbReference>
<sequence length="121" mass="13386">MDDSDEKNLGNDENLSKRRLQDGQGYRKIVRISGCARDLLQCWGSCFGPQLVTLIVLQLSHNNKGGEALGQIAQGSCGCRIRGDLFKTRLDGTLGSLVYWKAIQQKLPLIILSPRVEPIDC</sequence>
<evidence type="ECO:0000313" key="1">
    <source>
        <dbReference type="EMBL" id="PKU36452.1"/>
    </source>
</evidence>
<keyword evidence="2" id="KW-1185">Reference proteome</keyword>
<reference evidence="2" key="1">
    <citation type="submission" date="2017-11" db="EMBL/GenBank/DDBJ databases">
        <authorList>
            <person name="Lima N.C."/>
            <person name="Parody-Merino A.M."/>
            <person name="Battley P.F."/>
            <person name="Fidler A.E."/>
            <person name="Prosdocimi F."/>
        </authorList>
    </citation>
    <scope>NUCLEOTIDE SEQUENCE [LARGE SCALE GENOMIC DNA]</scope>
</reference>
<accession>A0A2I0TRM5</accession>
<reference evidence="2" key="2">
    <citation type="submission" date="2017-12" db="EMBL/GenBank/DDBJ databases">
        <title>Genome sequence of the Bar-tailed Godwit (Limosa lapponica baueri).</title>
        <authorList>
            <person name="Lima N.C.B."/>
            <person name="Parody-Merino A.M."/>
            <person name="Battley P.F."/>
            <person name="Fidler A.E."/>
            <person name="Prosdocimi F."/>
        </authorList>
    </citation>
    <scope>NUCLEOTIDE SEQUENCE [LARGE SCALE GENOMIC DNA]</scope>
</reference>
<gene>
    <name evidence="1" type="ORF">llap_13244</name>
</gene>